<gene>
    <name evidence="3" type="ORF">WJX73_006942</name>
</gene>
<dbReference type="GO" id="GO:0007034">
    <property type="term" value="P:vacuolar transport"/>
    <property type="evidence" value="ECO:0007669"/>
    <property type="project" value="InterPro"/>
</dbReference>
<comment type="caution">
    <text evidence="3">The sequence shown here is derived from an EMBL/GenBank/DDBJ whole genome shotgun (WGS) entry which is preliminary data.</text>
</comment>
<dbReference type="EMBL" id="JALJOQ010000063">
    <property type="protein sequence ID" value="KAK9803073.1"/>
    <property type="molecule type" value="Genomic_DNA"/>
</dbReference>
<proteinExistence type="predicted"/>
<evidence type="ECO:0000256" key="2">
    <source>
        <dbReference type="SAM" id="MobiDB-lite"/>
    </source>
</evidence>
<organism evidence="3 4">
    <name type="scientific">Symbiochloris irregularis</name>
    <dbReference type="NCBI Taxonomy" id="706552"/>
    <lineage>
        <taxon>Eukaryota</taxon>
        <taxon>Viridiplantae</taxon>
        <taxon>Chlorophyta</taxon>
        <taxon>core chlorophytes</taxon>
        <taxon>Trebouxiophyceae</taxon>
        <taxon>Trebouxiales</taxon>
        <taxon>Trebouxiaceae</taxon>
        <taxon>Symbiochloris</taxon>
    </lineage>
</organism>
<dbReference type="AlphaFoldDB" id="A0AAW1NZ43"/>
<dbReference type="Proteomes" id="UP001465755">
    <property type="component" value="Unassembled WGS sequence"/>
</dbReference>
<accession>A0AAW1NZ43</accession>
<protein>
    <submittedName>
        <fullName evidence="3">Uncharacterized protein</fullName>
    </submittedName>
</protein>
<feature type="coiled-coil region" evidence="1">
    <location>
        <begin position="106"/>
        <end position="133"/>
    </location>
</feature>
<sequence>MFKSRNDKLLDQIFNLKFTAKQLQKSAVKCEKEEKSEKLKIKKAIEKGNIDGAKIYAQNAIRKKNEALNYMRLGSRLDAVVSRLDTQAKMQTITNSMAGIVKTLDMSLKQNNLDKVANTMDQFEKQFENLDIQSEFVNDAMNNQASLSTPEDQVNSLMQEVADEHGLEVQLGLPGAGTSVAAPAQAQSTARREDQDLQARLGQLRGGG</sequence>
<dbReference type="Gene3D" id="6.10.140.1230">
    <property type="match status" value="1"/>
</dbReference>
<keyword evidence="1" id="KW-0175">Coiled coil</keyword>
<dbReference type="InterPro" id="IPR005024">
    <property type="entry name" value="Snf7_fam"/>
</dbReference>
<dbReference type="EMBL" id="JALJOQ010000063">
    <property type="protein sequence ID" value="KAK9803072.1"/>
    <property type="molecule type" value="Genomic_DNA"/>
</dbReference>
<reference evidence="3" key="2">
    <citation type="submission" date="2024-04" db="EMBL/GenBank/DDBJ databases">
        <authorList>
            <person name="Dal Grande F."/>
            <person name="Keller J."/>
            <person name="Delaux P.-M."/>
        </authorList>
    </citation>
    <scope>NUCLEOTIDE SEQUENCE</scope>
    <source>
        <strain evidence="3">SAG 2036</strain>
    </source>
</reference>
<feature type="region of interest" description="Disordered" evidence="2">
    <location>
        <begin position="175"/>
        <end position="195"/>
    </location>
</feature>
<keyword evidence="4" id="KW-1185">Reference proteome</keyword>
<name>A0AAW1NZ43_9CHLO</name>
<evidence type="ECO:0000313" key="4">
    <source>
        <dbReference type="Proteomes" id="UP001465755"/>
    </source>
</evidence>
<evidence type="ECO:0000256" key="1">
    <source>
        <dbReference type="SAM" id="Coils"/>
    </source>
</evidence>
<reference evidence="3 4" key="1">
    <citation type="journal article" date="2024" name="Nat. Commun.">
        <title>Phylogenomics reveals the evolutionary origins of lichenization in chlorophyte algae.</title>
        <authorList>
            <person name="Puginier C."/>
            <person name="Libourel C."/>
            <person name="Otte J."/>
            <person name="Skaloud P."/>
            <person name="Haon M."/>
            <person name="Grisel S."/>
            <person name="Petersen M."/>
            <person name="Berrin J.G."/>
            <person name="Delaux P.M."/>
            <person name="Dal Grande F."/>
            <person name="Keller J."/>
        </authorList>
    </citation>
    <scope>NUCLEOTIDE SEQUENCE [LARGE SCALE GENOMIC DNA]</scope>
    <source>
        <strain evidence="3 4">SAG 2036</strain>
    </source>
</reference>
<dbReference type="Pfam" id="PF03357">
    <property type="entry name" value="Snf7"/>
    <property type="match status" value="1"/>
</dbReference>
<dbReference type="PANTHER" id="PTHR10476">
    <property type="entry name" value="CHARGED MULTIVESICULAR BODY PROTEIN"/>
    <property type="match status" value="1"/>
</dbReference>
<evidence type="ECO:0000313" key="3">
    <source>
        <dbReference type="EMBL" id="KAK9803073.1"/>
    </source>
</evidence>